<sequence>MGQRKIFALTLAGKRVWSSVGDEVSESEVSSLTGLCTAVMGVCEQQGETIRSVSCGSGRIVCARRGELVFVAAGSSDCEAYLARELEYAYEAMLMALTSRVHKVLASSPGYDVKELLGSTGTVLSSLEAWGRTRPEPFLGAARAARLEASRRAQLAHVLASARKISGDLLVFGVALCGDAVLSVLQPTPTIERRLRSTDLLLLANYVRSQRAALVAAESSWLPLCLPRFDERGYFHAFVAYLDPAVDLCLVLVAADDKPETFATLRNVSKAIENALLRDGVLDALRDAAVEDYRAADRIAETAKADHFIFSRRRPLAAQPPKEPRAELALAQCLSARAVGTHHWAHYHALALRLRCGSAQPQHALATDPNTSAHDLFEAPLAASLVYATSNARTYFALTAPNFELYATFASLAPASDLAKRTHHILSLIKLEEPAFFFDPVSY</sequence>
<evidence type="ECO:0000259" key="2">
    <source>
        <dbReference type="Pfam" id="PF19037"/>
    </source>
</evidence>
<dbReference type="PANTHER" id="PTHR13027:SF7">
    <property type="entry name" value="VACUOLAR FUSION PROTEIN MON1 HOMOLOG"/>
    <property type="match status" value="1"/>
</dbReference>
<comment type="caution">
    <text evidence="3">The sequence shown here is derived from an EMBL/GenBank/DDBJ whole genome shotgun (WGS) entry which is preliminary data.</text>
</comment>
<dbReference type="Pfam" id="PF19036">
    <property type="entry name" value="Fuz_longin_1"/>
    <property type="match status" value="1"/>
</dbReference>
<feature type="domain" description="FUZ/MON1/HPS1 second Longin" evidence="2">
    <location>
        <begin position="171"/>
        <end position="265"/>
    </location>
</feature>
<keyword evidence="4" id="KW-1185">Reference proteome</keyword>
<dbReference type="AlphaFoldDB" id="A0AAD7UDF8"/>
<dbReference type="EMBL" id="JAQMWT010000388">
    <property type="protein sequence ID" value="KAJ8602275.1"/>
    <property type="molecule type" value="Genomic_DNA"/>
</dbReference>
<dbReference type="Proteomes" id="UP001230188">
    <property type="component" value="Unassembled WGS sequence"/>
</dbReference>
<dbReference type="PANTHER" id="PTHR13027">
    <property type="entry name" value="SAND PROTEIN-RELATED"/>
    <property type="match status" value="1"/>
</dbReference>
<evidence type="ECO:0000259" key="1">
    <source>
        <dbReference type="Pfam" id="PF19036"/>
    </source>
</evidence>
<dbReference type="GO" id="GO:0006623">
    <property type="term" value="P:protein targeting to vacuole"/>
    <property type="evidence" value="ECO:0007669"/>
    <property type="project" value="InterPro"/>
</dbReference>
<name>A0AAD7UDF8_9STRA</name>
<reference evidence="3" key="1">
    <citation type="submission" date="2023-01" db="EMBL/GenBank/DDBJ databases">
        <title>Metagenome sequencing of chrysophaentin producing Chrysophaeum taylorii.</title>
        <authorList>
            <person name="Davison J."/>
            <person name="Bewley C."/>
        </authorList>
    </citation>
    <scope>NUCLEOTIDE SEQUENCE</scope>
    <source>
        <strain evidence="3">NIES-1699</strain>
    </source>
</reference>
<feature type="domain" description="FUZ/MON1/HPS1 first Longin" evidence="1">
    <location>
        <begin position="6"/>
        <end position="127"/>
    </location>
</feature>
<accession>A0AAD7UDF8</accession>
<dbReference type="InterPro" id="IPR043972">
    <property type="entry name" value="FUZ/MON1/HPS1_longin_1"/>
</dbReference>
<evidence type="ECO:0000313" key="3">
    <source>
        <dbReference type="EMBL" id="KAJ8602275.1"/>
    </source>
</evidence>
<evidence type="ECO:0000313" key="4">
    <source>
        <dbReference type="Proteomes" id="UP001230188"/>
    </source>
</evidence>
<gene>
    <name evidence="3" type="ORF">CTAYLR_003677</name>
</gene>
<organism evidence="3 4">
    <name type="scientific">Chrysophaeum taylorii</name>
    <dbReference type="NCBI Taxonomy" id="2483200"/>
    <lineage>
        <taxon>Eukaryota</taxon>
        <taxon>Sar</taxon>
        <taxon>Stramenopiles</taxon>
        <taxon>Ochrophyta</taxon>
        <taxon>Pelagophyceae</taxon>
        <taxon>Pelagomonadales</taxon>
        <taxon>Pelagomonadaceae</taxon>
        <taxon>Chrysophaeum</taxon>
    </lineage>
</organism>
<dbReference type="InterPro" id="IPR043971">
    <property type="entry name" value="FUZ/MON1/HPS1_longin_2"/>
</dbReference>
<dbReference type="InterPro" id="IPR004353">
    <property type="entry name" value="Mon1"/>
</dbReference>
<evidence type="ECO:0008006" key="5">
    <source>
        <dbReference type="Google" id="ProtNLM"/>
    </source>
</evidence>
<dbReference type="Pfam" id="PF19037">
    <property type="entry name" value="Fuz_longin_2"/>
    <property type="match status" value="1"/>
</dbReference>
<dbReference type="GO" id="GO:0016192">
    <property type="term" value="P:vesicle-mediated transport"/>
    <property type="evidence" value="ECO:0007669"/>
    <property type="project" value="InterPro"/>
</dbReference>
<dbReference type="PRINTS" id="PR01546">
    <property type="entry name" value="YEAST73DUF"/>
</dbReference>
<proteinExistence type="predicted"/>
<protein>
    <recommendedName>
        <fullName evidence="5">Vacuolar fusion protein MON1 homolog</fullName>
    </recommendedName>
</protein>